<accession>A0ABP8MVD2</accession>
<reference evidence="2" key="1">
    <citation type="journal article" date="2019" name="Int. J. Syst. Evol. Microbiol.">
        <title>The Global Catalogue of Microorganisms (GCM) 10K type strain sequencing project: providing services to taxonomists for standard genome sequencing and annotation.</title>
        <authorList>
            <consortium name="The Broad Institute Genomics Platform"/>
            <consortium name="The Broad Institute Genome Sequencing Center for Infectious Disease"/>
            <person name="Wu L."/>
            <person name="Ma J."/>
        </authorList>
    </citation>
    <scope>NUCLEOTIDE SEQUENCE [LARGE SCALE GENOMIC DNA]</scope>
    <source>
        <strain evidence="2">JCM 17927</strain>
    </source>
</reference>
<dbReference type="EMBL" id="BAABHD010000026">
    <property type="protein sequence ID" value="GAA4455471.1"/>
    <property type="molecule type" value="Genomic_DNA"/>
</dbReference>
<sequence length="156" mass="17596">MLSLHHFLSVTPIGATALLLSLTACSNNDGERVQETEKEVLAIHDEVMPRLDSVMVLRKQITQRIDSLDKAGGSTQAASATLRTDDEKSQLMLLSQRLREADSLMMDWMSRYNGDTLKQLDQAQAVQYLEQEKEKITNVKDKINSSIADARRYLDE</sequence>
<name>A0ABP8MVD2_9BACT</name>
<evidence type="ECO:0008006" key="3">
    <source>
        <dbReference type="Google" id="ProtNLM"/>
    </source>
</evidence>
<dbReference type="RefSeq" id="WP_345243660.1">
    <property type="nucleotide sequence ID" value="NZ_BAABHD010000026.1"/>
</dbReference>
<evidence type="ECO:0000313" key="2">
    <source>
        <dbReference type="Proteomes" id="UP001501175"/>
    </source>
</evidence>
<protein>
    <recommendedName>
        <fullName evidence="3">Viral A-type inclusion protein</fullName>
    </recommendedName>
</protein>
<organism evidence="1 2">
    <name type="scientific">Nibrella saemangeumensis</name>
    <dbReference type="NCBI Taxonomy" id="1084526"/>
    <lineage>
        <taxon>Bacteria</taxon>
        <taxon>Pseudomonadati</taxon>
        <taxon>Bacteroidota</taxon>
        <taxon>Cytophagia</taxon>
        <taxon>Cytophagales</taxon>
        <taxon>Spirosomataceae</taxon>
        <taxon>Nibrella</taxon>
    </lineage>
</organism>
<comment type="caution">
    <text evidence="1">The sequence shown here is derived from an EMBL/GenBank/DDBJ whole genome shotgun (WGS) entry which is preliminary data.</text>
</comment>
<proteinExistence type="predicted"/>
<evidence type="ECO:0000313" key="1">
    <source>
        <dbReference type="EMBL" id="GAA4455471.1"/>
    </source>
</evidence>
<keyword evidence="2" id="KW-1185">Reference proteome</keyword>
<gene>
    <name evidence="1" type="ORF">GCM10023189_23320</name>
</gene>
<dbReference type="Proteomes" id="UP001501175">
    <property type="component" value="Unassembled WGS sequence"/>
</dbReference>